<dbReference type="Proteomes" id="UP000826725">
    <property type="component" value="Chromosome"/>
</dbReference>
<reference evidence="1" key="1">
    <citation type="submission" date="2020-09" db="EMBL/GenBank/DDBJ databases">
        <title>Desulfogranum mesoprofundum gen. nov., sp. nov., a novel mesophilic, sulfate-reducing chemolithoautotroph isolated from a deep-sea hydrothermal vent chimney in the Suiyo Seamount.</title>
        <authorList>
            <person name="Hashimoto Y."/>
            <person name="Nakagawa S."/>
        </authorList>
    </citation>
    <scope>NUCLEOTIDE SEQUENCE</scope>
    <source>
        <strain evidence="1">KT2</strain>
    </source>
</reference>
<protein>
    <submittedName>
        <fullName evidence="1">Uncharacterized protein</fullName>
    </submittedName>
</protein>
<dbReference type="KEGG" id="dbk:DGMP_34990"/>
<accession>A0A8D5FLJ9</accession>
<evidence type="ECO:0000313" key="1">
    <source>
        <dbReference type="EMBL" id="BCL62806.1"/>
    </source>
</evidence>
<name>A0A8D5FLJ9_9BACT</name>
<evidence type="ECO:0000313" key="2">
    <source>
        <dbReference type="Proteomes" id="UP000826725"/>
    </source>
</evidence>
<keyword evidence="2" id="KW-1185">Reference proteome</keyword>
<proteinExistence type="predicted"/>
<sequence>MEKGYLITHETQPGFYEPGEMRVIRCIFNPNVFHGSSEEDITDSVYGQPVMNNKYITKIFEGDTAEIHLMKYSSSRQ</sequence>
<dbReference type="EMBL" id="AP024086">
    <property type="protein sequence ID" value="BCL62806.1"/>
    <property type="molecule type" value="Genomic_DNA"/>
</dbReference>
<organism evidence="1 2">
    <name type="scientific">Desulfomarina profundi</name>
    <dbReference type="NCBI Taxonomy" id="2772557"/>
    <lineage>
        <taxon>Bacteria</taxon>
        <taxon>Pseudomonadati</taxon>
        <taxon>Thermodesulfobacteriota</taxon>
        <taxon>Desulfobulbia</taxon>
        <taxon>Desulfobulbales</taxon>
        <taxon>Desulfobulbaceae</taxon>
        <taxon>Desulfomarina</taxon>
    </lineage>
</organism>
<gene>
    <name evidence="1" type="ORF">DGMP_34990</name>
</gene>
<dbReference type="AlphaFoldDB" id="A0A8D5FLJ9"/>